<proteinExistence type="inferred from homology"/>
<dbReference type="AlphaFoldDB" id="A0A4W4FYA7"/>
<dbReference type="InterPro" id="IPR013593">
    <property type="entry name" value="Melanocortin_N"/>
</dbReference>
<keyword evidence="5" id="KW-0964">Secreted</keyword>
<evidence type="ECO:0000256" key="6">
    <source>
        <dbReference type="ARBA" id="ARBA00022685"/>
    </source>
</evidence>
<dbReference type="PRINTS" id="PR00383">
    <property type="entry name" value="MELANOCORTIN"/>
</dbReference>
<dbReference type="GO" id="GO:0005576">
    <property type="term" value="C:extracellular region"/>
    <property type="evidence" value="ECO:0007669"/>
    <property type="project" value="UniProtKB-SubCell"/>
</dbReference>
<dbReference type="PANTHER" id="PTHR11416:SF7">
    <property type="entry name" value="PRO-OPIOMELANOCORTIN"/>
    <property type="match status" value="1"/>
</dbReference>
<evidence type="ECO:0000256" key="1">
    <source>
        <dbReference type="ARBA" id="ARBA00002965"/>
    </source>
</evidence>
<dbReference type="InterPro" id="IPR001941">
    <property type="entry name" value="PMOC"/>
</dbReference>
<dbReference type="InterPro" id="IPR050878">
    <property type="entry name" value="POMC-derived_peptides"/>
</dbReference>
<accession>A0A4W4FYA7</accession>
<name>A0A4W4FYA7_ELEEL</name>
<comment type="function">
    <text evidence="2">Endogenous opiate.</text>
</comment>
<feature type="domain" description="Pro-opiomelanocortin/corticotropin ACTH central region" evidence="11">
    <location>
        <begin position="165"/>
        <end position="204"/>
    </location>
</feature>
<dbReference type="Pfam" id="PF08035">
    <property type="entry name" value="Op_neuropeptide"/>
    <property type="match status" value="1"/>
</dbReference>
<protein>
    <submittedName>
        <fullName evidence="13">Proopiomelanocortin b</fullName>
    </submittedName>
</protein>
<feature type="region of interest" description="Disordered" evidence="10">
    <location>
        <begin position="212"/>
        <end position="233"/>
    </location>
</feature>
<keyword evidence="6" id="KW-0165">Cleavage on pair of basic residues</keyword>
<dbReference type="Proteomes" id="UP000314983">
    <property type="component" value="Chromosome 3"/>
</dbReference>
<comment type="subcellular location">
    <subcellularLocation>
        <location evidence="3">Secreted</location>
    </subcellularLocation>
</comment>
<dbReference type="SMART" id="SM01365">
    <property type="entry name" value="Op_neuropeptide"/>
    <property type="match status" value="1"/>
</dbReference>
<feature type="domain" description="Pro-opiomelanocortin/corticotropin ACTH central region" evidence="11">
    <location>
        <begin position="233"/>
        <end position="273"/>
    </location>
</feature>
<keyword evidence="7" id="KW-0372">Hormone</keyword>
<feature type="compositionally biased region" description="Basic and acidic residues" evidence="10">
    <location>
        <begin position="217"/>
        <end position="226"/>
    </location>
</feature>
<dbReference type="PANTHER" id="PTHR11416">
    <property type="entry name" value="PRO-OPIOMELANOCORTIN"/>
    <property type="match status" value="1"/>
</dbReference>
<dbReference type="GO" id="GO:0007218">
    <property type="term" value="P:neuropeptide signaling pathway"/>
    <property type="evidence" value="ECO:0007669"/>
    <property type="project" value="UniProtKB-KW"/>
</dbReference>
<reference evidence="13" key="5">
    <citation type="submission" date="2025-09" db="UniProtKB">
        <authorList>
            <consortium name="Ensembl"/>
        </authorList>
    </citation>
    <scope>IDENTIFICATION</scope>
</reference>
<reference evidence="14" key="2">
    <citation type="journal article" date="2017" name="Sci. Adv.">
        <title>A tail of two voltages: Proteomic comparison of the three electric organs of the electric eel.</title>
        <authorList>
            <person name="Traeger L.L."/>
            <person name="Sabat G."/>
            <person name="Barrett-Wilt G.A."/>
            <person name="Wells G.B."/>
            <person name="Sussman M.R."/>
        </authorList>
    </citation>
    <scope>NUCLEOTIDE SEQUENCE [LARGE SCALE GENOMIC DNA]</scope>
</reference>
<dbReference type="GO" id="GO:0005184">
    <property type="term" value="F:neuropeptide hormone activity"/>
    <property type="evidence" value="ECO:0007669"/>
    <property type="project" value="TreeGrafter"/>
</dbReference>
<dbReference type="GeneTree" id="ENSGT00390000016811"/>
<evidence type="ECO:0000313" key="14">
    <source>
        <dbReference type="Proteomes" id="UP000314983"/>
    </source>
</evidence>
<evidence type="ECO:0000313" key="13">
    <source>
        <dbReference type="Ensembl" id="ENSEEEP00000030093.2"/>
    </source>
</evidence>
<dbReference type="Ensembl" id="ENSEEET00000030446.2">
    <property type="protein sequence ID" value="ENSEEEP00000030093.2"/>
    <property type="gene ID" value="ENSEEEG00000014424.2"/>
</dbReference>
<dbReference type="Pfam" id="PF08384">
    <property type="entry name" value="NPP"/>
    <property type="match status" value="1"/>
</dbReference>
<reference evidence="13" key="4">
    <citation type="submission" date="2025-08" db="UniProtKB">
        <authorList>
            <consortium name="Ensembl"/>
        </authorList>
    </citation>
    <scope>IDENTIFICATION</scope>
</reference>
<reference evidence="13" key="3">
    <citation type="submission" date="2020-05" db="EMBL/GenBank/DDBJ databases">
        <title>Electrophorus electricus (electric eel) genome, fEleEle1, primary haplotype.</title>
        <authorList>
            <person name="Myers G."/>
            <person name="Meyer A."/>
            <person name="Fedrigo O."/>
            <person name="Formenti G."/>
            <person name="Rhie A."/>
            <person name="Tracey A."/>
            <person name="Sims Y."/>
            <person name="Jarvis E.D."/>
        </authorList>
    </citation>
    <scope>NUCLEOTIDE SEQUENCE [LARGE SCALE GENOMIC DNA]</scope>
</reference>
<keyword evidence="9" id="KW-0257">Endorphin</keyword>
<evidence type="ECO:0000256" key="8">
    <source>
        <dbReference type="ARBA" id="ARBA00022729"/>
    </source>
</evidence>
<organism evidence="13 14">
    <name type="scientific">Electrophorus electricus</name>
    <name type="common">Electric eel</name>
    <name type="synonym">Gymnotus electricus</name>
    <dbReference type="NCBI Taxonomy" id="8005"/>
    <lineage>
        <taxon>Eukaryota</taxon>
        <taxon>Metazoa</taxon>
        <taxon>Chordata</taxon>
        <taxon>Craniata</taxon>
        <taxon>Vertebrata</taxon>
        <taxon>Euteleostomi</taxon>
        <taxon>Actinopterygii</taxon>
        <taxon>Neopterygii</taxon>
        <taxon>Teleostei</taxon>
        <taxon>Ostariophysi</taxon>
        <taxon>Gymnotiformes</taxon>
        <taxon>Gymnotoidei</taxon>
        <taxon>Gymnotidae</taxon>
        <taxon>Electrophorus</taxon>
    </lineage>
</organism>
<evidence type="ECO:0000256" key="10">
    <source>
        <dbReference type="SAM" id="MobiDB-lite"/>
    </source>
</evidence>
<feature type="domain" description="Opiodes neuropeptide" evidence="12">
    <location>
        <begin position="250"/>
        <end position="278"/>
    </location>
</feature>
<evidence type="ECO:0000256" key="2">
    <source>
        <dbReference type="ARBA" id="ARBA00003192"/>
    </source>
</evidence>
<evidence type="ECO:0000256" key="7">
    <source>
        <dbReference type="ARBA" id="ARBA00022702"/>
    </source>
</evidence>
<reference evidence="14" key="1">
    <citation type="journal article" date="2014" name="Science">
        <title>Nonhuman genetics. Genomic basis for the convergent evolution of electric organs.</title>
        <authorList>
            <person name="Gallant J.R."/>
            <person name="Traeger L.L."/>
            <person name="Volkening J.D."/>
            <person name="Moffett H."/>
            <person name="Chen P.H."/>
            <person name="Novina C.D."/>
            <person name="Phillips G.N.Jr."/>
            <person name="Anand R."/>
            <person name="Wells G.B."/>
            <person name="Pinch M."/>
            <person name="Guth R."/>
            <person name="Unguez G.A."/>
            <person name="Albert J.S."/>
            <person name="Zakon H.H."/>
            <person name="Samanta M.P."/>
            <person name="Sussman M.R."/>
        </authorList>
    </citation>
    <scope>NUCLEOTIDE SEQUENCE [LARGE SCALE GENOMIC DNA]</scope>
</reference>
<dbReference type="InterPro" id="IPR013532">
    <property type="entry name" value="Opioid_neuropept"/>
</dbReference>
<evidence type="ECO:0000256" key="3">
    <source>
        <dbReference type="ARBA" id="ARBA00004613"/>
    </source>
</evidence>
<evidence type="ECO:0000256" key="9">
    <source>
        <dbReference type="ARBA" id="ARBA00023205"/>
    </source>
</evidence>
<gene>
    <name evidence="13" type="primary">pomcb</name>
</gene>
<evidence type="ECO:0000259" key="12">
    <source>
        <dbReference type="SMART" id="SM01365"/>
    </source>
</evidence>
<comment type="function">
    <text evidence="1">Stimulates the adrenal glands to release cortisol.</text>
</comment>
<keyword evidence="14" id="KW-1185">Reference proteome</keyword>
<evidence type="ECO:0000259" key="11">
    <source>
        <dbReference type="SMART" id="SM01363"/>
    </source>
</evidence>
<sequence length="278" mass="31607">MLLRRASTCCLCSSFSWSQSETLSAQQNMSRQRCSPSCDHEERQESCDLHRRDRDEGSVGCLSWLVAAVILCTCGSGVDGQCWDITDCLGLGSQEKIMECVWKCRSKQLVTDAESVQLSQHQSDEEDKEEERLSLGTLLSALSPNDATLVPGTSTRLLRSDEQRPYIMEHFRWGKPTGRKRWPIRVHNGGSLEEGQPEEQSLEAVLPQQSRRQLGSLDEHSQEQKKNTKSTNKYRMTHFRWSAPPAAKRYGGFMNVWSEQSHKPLLTLFRNVMVKDGQ</sequence>
<keyword evidence="8" id="KW-0732">Signal</keyword>
<dbReference type="Pfam" id="PF00976">
    <property type="entry name" value="ACTH_domain"/>
    <property type="match status" value="2"/>
</dbReference>
<dbReference type="SMART" id="SM01363">
    <property type="entry name" value="ACTH_domain"/>
    <property type="match status" value="2"/>
</dbReference>
<evidence type="ECO:0000256" key="4">
    <source>
        <dbReference type="ARBA" id="ARBA00005832"/>
    </source>
</evidence>
<dbReference type="InterPro" id="IPR013531">
    <property type="entry name" value="Mcrtin_ACTH_cent"/>
</dbReference>
<evidence type="ECO:0000256" key="5">
    <source>
        <dbReference type="ARBA" id="ARBA00022525"/>
    </source>
</evidence>
<comment type="similarity">
    <text evidence="4">Belongs to the POMC family.</text>
</comment>